<dbReference type="Proteomes" id="UP001148629">
    <property type="component" value="Unassembled WGS sequence"/>
</dbReference>
<dbReference type="EMBL" id="JANRMS010000075">
    <property type="protein sequence ID" value="KAJ3547564.1"/>
    <property type="molecule type" value="Genomic_DNA"/>
</dbReference>
<gene>
    <name evidence="1" type="ORF">NM208_g1449</name>
</gene>
<sequence>MNKIDTFARGSSRLSPVPDLHHEFQSESFLSCLFFLRCPATRVAPWLDGFSVVVAATVATYAKSRGMLLLLHPSVITCYQAHFTYAGPWLLCNNYTVACMLGWLRNLVAPPWLADADGKQSEASSTNTSTKSLCDTIVIPAPEDKDPTPLSSDASPSEQPLINRSSLRQRRHGKAVRPADEQPATQAPGRDKVVRSRCKPTKRSTPLTLTRLKDLAGLELSRVEDAQERADLQAKWRRRALNSPTQTEGSEESSQLSRVPSNDGSWGTNEEEIAKSHGGIRYERKIQGPFTGNFVSPGSLITIDGEDHVEYRVLAKLR</sequence>
<name>A0ACC1SVU8_9HYPO</name>
<evidence type="ECO:0000313" key="1">
    <source>
        <dbReference type="EMBL" id="KAJ3547564.1"/>
    </source>
</evidence>
<proteinExistence type="predicted"/>
<accession>A0ACC1SVU8</accession>
<comment type="caution">
    <text evidence="1">The sequence shown here is derived from an EMBL/GenBank/DDBJ whole genome shotgun (WGS) entry which is preliminary data.</text>
</comment>
<evidence type="ECO:0000313" key="2">
    <source>
        <dbReference type="Proteomes" id="UP001148629"/>
    </source>
</evidence>
<organism evidence="1 2">
    <name type="scientific">Fusarium decemcellulare</name>
    <dbReference type="NCBI Taxonomy" id="57161"/>
    <lineage>
        <taxon>Eukaryota</taxon>
        <taxon>Fungi</taxon>
        <taxon>Dikarya</taxon>
        <taxon>Ascomycota</taxon>
        <taxon>Pezizomycotina</taxon>
        <taxon>Sordariomycetes</taxon>
        <taxon>Hypocreomycetidae</taxon>
        <taxon>Hypocreales</taxon>
        <taxon>Nectriaceae</taxon>
        <taxon>Fusarium</taxon>
        <taxon>Fusarium decemcellulare species complex</taxon>
    </lineage>
</organism>
<reference evidence="1" key="1">
    <citation type="submission" date="2022-08" db="EMBL/GenBank/DDBJ databases">
        <title>Genome Sequence of Fusarium decemcellulare.</title>
        <authorList>
            <person name="Buettner E."/>
        </authorList>
    </citation>
    <scope>NUCLEOTIDE SEQUENCE</scope>
    <source>
        <strain evidence="1">Babe19</strain>
    </source>
</reference>
<keyword evidence="2" id="KW-1185">Reference proteome</keyword>
<protein>
    <submittedName>
        <fullName evidence="1">Uncharacterized protein</fullName>
    </submittedName>
</protein>